<feature type="region of interest" description="Disordered" evidence="2">
    <location>
        <begin position="2800"/>
        <end position="2854"/>
    </location>
</feature>
<feature type="compositionally biased region" description="Polar residues" evidence="2">
    <location>
        <begin position="2808"/>
        <end position="2828"/>
    </location>
</feature>
<evidence type="ECO:0000256" key="2">
    <source>
        <dbReference type="SAM" id="MobiDB-lite"/>
    </source>
</evidence>
<feature type="region of interest" description="Disordered" evidence="2">
    <location>
        <begin position="52"/>
        <end position="223"/>
    </location>
</feature>
<feature type="compositionally biased region" description="Low complexity" evidence="2">
    <location>
        <begin position="168"/>
        <end position="180"/>
    </location>
</feature>
<proteinExistence type="predicted"/>
<keyword evidence="3" id="KW-1133">Transmembrane helix</keyword>
<feature type="compositionally biased region" description="Low complexity" evidence="2">
    <location>
        <begin position="115"/>
        <end position="139"/>
    </location>
</feature>
<feature type="compositionally biased region" description="Low complexity" evidence="2">
    <location>
        <begin position="2657"/>
        <end position="2688"/>
    </location>
</feature>
<dbReference type="NCBIfam" id="TIGR03715">
    <property type="entry name" value="KxYKxGKxW"/>
    <property type="match status" value="1"/>
</dbReference>
<dbReference type="OrthoDB" id="2262388at2"/>
<feature type="compositionally biased region" description="Polar residues" evidence="2">
    <location>
        <begin position="2890"/>
        <end position="2921"/>
    </location>
</feature>
<feature type="compositionally biased region" description="Polar residues" evidence="2">
    <location>
        <begin position="52"/>
        <end position="114"/>
    </location>
</feature>
<feature type="compositionally biased region" description="Low complexity" evidence="2">
    <location>
        <begin position="196"/>
        <end position="223"/>
    </location>
</feature>
<feature type="compositionally biased region" description="Polar residues" evidence="2">
    <location>
        <begin position="140"/>
        <end position="167"/>
    </location>
</feature>
<dbReference type="EMBL" id="WEZQ01000017">
    <property type="protein sequence ID" value="MYV17733.1"/>
    <property type="molecule type" value="Genomic_DNA"/>
</dbReference>
<feature type="transmembrane region" description="Helical" evidence="3">
    <location>
        <begin position="29"/>
        <end position="50"/>
    </location>
</feature>
<protein>
    <submittedName>
        <fullName evidence="4">LPXTG cell wall anchor domain-containing protein</fullName>
    </submittedName>
</protein>
<name>A0A6N9I635_9LACO</name>
<keyword evidence="1" id="KW-0732">Signal</keyword>
<evidence type="ECO:0000256" key="1">
    <source>
        <dbReference type="ARBA" id="ARBA00022729"/>
    </source>
</evidence>
<sequence>MRHEKQRNLGLAEAVEKLHYKMYKDGKHWVFAGISLLFGASIIGAGQVSAHADTSTNASSGDTTSVANGESGSLVNQNSVTLSNTATSGSNSESTVTSKVDGNASTTQANVSQTTSESKSTDASQSSSQTGSNASQTGSVTNSTQGSSQQESITSNSDSQAKSATEADSTSTNSQNQDSSKVTPTSEGTSTSEANSVTTSSMTTSQASKTSTATSVSTATSSADQTVVKAGAVLPTGTTVTSDAAGKVTVDLPAGVQNTLKPSDFTATQVEVTQKDDTSTGTAGVDLTPDQVLATYNATLIQTLKGRGLTDDNIRAFATLGLTSTEMDNIQKTGANEDQMRKLLKTLQSVQVKIPTLADTTGLVGQKNWNDGWNDAGSDMSSTSISDWNNIYSNPAAWTNSNFNDTKTVGGYTGWLVGNIGGTQVDKTTYDAGYHNRIERDAQEYARWINHVIQEFQISSMAMNIYTYDKNNGTENAGAHAIAQFVMDFAKSTDDYPGVLNSSFINQAGTVGAIMSKLTDSYNQNFSSVFAYNVADGYKAVDDNRDVQSDVGNHMLGGQGVTANLGLRNAINAIVYIAQNYIQYSAYKTFLTMSGTVSLPTTLIDLMNQVPLYKSVSWLGNPAGIFGDPNTGMPNMIYQSLKTGIVAALVGEYQMGQQDAAAKITTMLQDGTFTINNSNGINLYNAWANGSGSGQLNNGVNFLQIGAPGEALDLATNAGFNMLAAEAPFYQALGYDDARNGIVNTDIIASAEAQRANNGGTNNADLLNGKNETDPFKLAQAASAKALLLSFYNSAYNGVQQAISDFKKDPMHEGKAPVTTFTAWPQGQNEAPLVYTSPTYQQTWDALTKASAALIKAGYTAVDTKAQALTLADDSIPTLTETPAGKVADQSVISGLPSALGAVVKDAYRYAYNAEAKAVNKAFTAGQSAIVAEANDASNIGKFYSTGKAALTDLSSDTTTTITDKASSLTNKKDGTMLGTIFTEAYTLKYNTVTKVSVTLTPKTSGDETFATQSTGVQHPDQYDFAGTTTHVITAPSVSGYTATPLTQSFTDGWPTTDGNVTFTYDKASTDVTVSFVDQNGQPVTVASLDGTGTGVTSYDVPGLKDVSFKEQFEKLQSQGSFSVIKSADGTKLYRIDGQAFSKVQDFTLGDTGTNKVTLVLDQQNSLILSFTNKGNNVAVSPAAIYSGWDDTQKGSVSKQLTLVNQGDDSYIAHGFAVQTGEIKDEYTVTVAMPSGYELDASATLPTGVTYNQNDHEFTITGNFDQSSLAKIPLIRTRQVTLHFVDQNGNSLAGVKDVPLTVGEGQLNVWGTNDNGAHTQDERDYIVPSLTNYSAQNSTVQITGNQSVNVVYTADTKSVNVTFKTADGTTVGTGTLNGSYGDAFPTDEATWATGLSATMPNDSLSLTFKDISGKTIDWTKNVPYRLVKKQTMPNGAFGTTPDVTLTVEAPIAETLSVVDQYGESVVKYGAQPSIPKTAFTGLGLDSTHAQDGVIFAYGYAGDTYDLSGVTIDALPDQGSLKAVQYTRDPDDKQPNPLTGNLTNNGLIKLTFTRSQVLAVKIVHADGSVEIDTPISVYTSKTGDFKTPGAYTVEYRQNNGLVVQPDGSYNFLPVSLVKGTWTAGTIGLTSEADISEYKMATVLTAASKILSKGTYSSTDNSNAHAGNPEGYAMTPDLKETSLPDHVIVLTYMVDPTQTGIVDALKTVYQVSETTAEKVLQAINDAIGTGDVGKTSTASGASSTNVSEQASLATSAQTVASTNASEATSLVSQASDDVKSGEGLLASNAVGSAGMNAAAVASAAQEAGANLDGVFKAEAQNTLADVNSAVAADSSNSNVSAALASAQSANSAVLSAASEAGNQSSLAVSDVAVAQSAYLAVGDFNASAQSAATAGNSTAASQFNSQAVSAGIVALKAVASAESAATAAGVAIDAGVKAVKDAQAADSAARLVTDNKEDITVVATNVIGSTGFTYTVNGGTAQKGTYTKDANGRITGQIHAFNTDFIALTPDDQALYSVNKPAQLVVSKTAAANEIQVSYSSIFSTEGLQSVMNLADKLKTDNYSTFTVKALSDAKTAANKALEEAKGASQTATDAEITKIKSDVSSATSGLTDAIAGLVSVQSLKVAINNAGNYSASDYTTESWATLSSALTVGNAALDSTKLVDQDTIDADTTTINNAVKSLVLNANVESQLSSISTNVNKANADWSSLVANPGDSNTSSLASSLVVDLNNYKSQLSSLGNNSQATVSQKSSIGSDITSLTSEINSINSSISGSENSSLTGSIASSIAAGNLQSELTSLSSAITSVNTSVGTDPTKENSSLESSLKSAYSEMSSLAGNSSLGLDPSSLVPVNSNLSSLSSQIESLTTKLSSESSQSSQTSSESRSIVNSVIASINTGTNSSVDPSSVQSSLSSVKSVLSSLKSNSSLTPTQQSSISSLETKVDSQSSSLSSEQSSINESSLIKSIASSIAAGNLQSELTSLSSAITSVNTSVGTDPTKENSSLESSLKSAYSEMSSLAGNSSLGLDPSSLVPVNSNLSSLSSQIESLTTKLSSESSQSSQTSSESRSIVNSVIASINTGTNSSVDPSSVQSSLSSVKSVLSSLKSNSSLTPTQQSSISSLETKVDSQSSSLSSEQSSINESSLIKSIASSIVSSLENSNTSQASQTGSSSSQMSNSNVTSNQTSNNSSTADSLTSENVVAPNGNGGQSGSSVAPTQIPAMITVSYYAMKPDGTQTRVKIAPDFILRGYVGGHYDIPGAYLPEFVLRSWIGDPIFGPEDEIGKGSTIYVFYTSKKEMADYEAAQARKGQDGNTTSVGSTNSNGGFTQNAESSKSNLSKTSSQENGSNNGGQSVTKNANGVALTGSIHGHGSNGITEVDSAASATATPLTNATGESAQTVTLPNEAQAGQNNGKTAIEGSSVSETTDHSGEKLPNTDQSDESGLIGLGLTILGGTFVLAGIKKRRRD</sequence>
<evidence type="ECO:0000313" key="4">
    <source>
        <dbReference type="EMBL" id="MYV17733.1"/>
    </source>
</evidence>
<feature type="region of interest" description="Disordered" evidence="2">
    <location>
        <begin position="2890"/>
        <end position="2937"/>
    </location>
</feature>
<feature type="compositionally biased region" description="Low complexity" evidence="2">
    <location>
        <begin position="2829"/>
        <end position="2839"/>
    </location>
</feature>
<feature type="region of interest" description="Disordered" evidence="2">
    <location>
        <begin position="1655"/>
        <end position="1676"/>
    </location>
</feature>
<dbReference type="Proteomes" id="UP000449209">
    <property type="component" value="Unassembled WGS sequence"/>
</dbReference>
<dbReference type="RefSeq" id="WP_161004084.1">
    <property type="nucleotide sequence ID" value="NZ_WEZQ01000017.1"/>
</dbReference>
<keyword evidence="3" id="KW-0472">Membrane</keyword>
<feature type="compositionally biased region" description="Polar residues" evidence="2">
    <location>
        <begin position="2840"/>
        <end position="2854"/>
    </location>
</feature>
<feature type="compositionally biased region" description="Polar residues" evidence="2">
    <location>
        <begin position="181"/>
        <end position="195"/>
    </location>
</feature>
<dbReference type="InterPro" id="IPR022263">
    <property type="entry name" value="KxYKxGKxW"/>
</dbReference>
<dbReference type="Pfam" id="PF19258">
    <property type="entry name" value="KxYKxGKxW_sig"/>
    <property type="match status" value="1"/>
</dbReference>
<comment type="caution">
    <text evidence="4">The sequence shown here is derived from an EMBL/GenBank/DDBJ whole genome shotgun (WGS) entry which is preliminary data.</text>
</comment>
<feature type="transmembrane region" description="Helical" evidence="3">
    <location>
        <begin position="2940"/>
        <end position="2958"/>
    </location>
</feature>
<evidence type="ECO:0000256" key="3">
    <source>
        <dbReference type="SAM" id="Phobius"/>
    </source>
</evidence>
<accession>A0A6N9I635</accession>
<keyword evidence="3" id="KW-0812">Transmembrane</keyword>
<reference evidence="4 5" key="1">
    <citation type="journal article" date="2019" name="Appl. Environ. Microbiol.">
        <title>Genetic determinants of hydroxycinnamic acid metabolism in heterofermentative lactobacilli.</title>
        <authorList>
            <person name="Gaur G."/>
            <person name="Oh J.H."/>
            <person name="Filannino P."/>
            <person name="Gobbetti M."/>
            <person name="van Pijkeren J.P."/>
            <person name="Ganzle M.G."/>
        </authorList>
    </citation>
    <scope>NUCLEOTIDE SEQUENCE [LARGE SCALE GENOMIC DNA]</scope>
    <source>
        <strain evidence="4 5">C5</strain>
    </source>
</reference>
<feature type="region of interest" description="Disordered" evidence="2">
    <location>
        <begin position="2657"/>
        <end position="2712"/>
    </location>
</feature>
<organism evidence="4 5">
    <name type="scientific">Furfurilactobacillus milii</name>
    <dbReference type="NCBI Taxonomy" id="2888272"/>
    <lineage>
        <taxon>Bacteria</taxon>
        <taxon>Bacillati</taxon>
        <taxon>Bacillota</taxon>
        <taxon>Bacilli</taxon>
        <taxon>Lactobacillales</taxon>
        <taxon>Lactobacillaceae</taxon>
        <taxon>Furfurilactobacillus</taxon>
    </lineage>
</organism>
<evidence type="ECO:0000313" key="5">
    <source>
        <dbReference type="Proteomes" id="UP000449209"/>
    </source>
</evidence>
<gene>
    <name evidence="4" type="ORF">GB993_09485</name>
</gene>
<dbReference type="NCBIfam" id="TIGR01167">
    <property type="entry name" value="LPXTG_anchor"/>
    <property type="match status" value="1"/>
</dbReference>
<dbReference type="Gene3D" id="1.20.1270.90">
    <property type="entry name" value="AF1782-like"/>
    <property type="match status" value="1"/>
</dbReference>